<dbReference type="InterPro" id="IPR000515">
    <property type="entry name" value="MetI-like"/>
</dbReference>
<feature type="domain" description="ABC transmembrane type-1" evidence="9">
    <location>
        <begin position="63"/>
        <end position="266"/>
    </location>
</feature>
<feature type="transmembrane region" description="Helical" evidence="8">
    <location>
        <begin position="458"/>
        <end position="479"/>
    </location>
</feature>
<feature type="transmembrane region" description="Helical" evidence="8">
    <location>
        <begin position="62"/>
        <end position="87"/>
    </location>
</feature>
<evidence type="ECO:0000256" key="2">
    <source>
        <dbReference type="ARBA" id="ARBA00022448"/>
    </source>
</evidence>
<feature type="transmembrane region" description="Helical" evidence="8">
    <location>
        <begin position="99"/>
        <end position="123"/>
    </location>
</feature>
<feature type="transmembrane region" description="Helical" evidence="8">
    <location>
        <begin position="247"/>
        <end position="265"/>
    </location>
</feature>
<sequence>MATSDLTAVFDRDAEGSRPVALTLLSGALAALFLSPLVWVVANALDADGALELLTAPTTVEVFVNSGFLVAGVTLGSLVVGVPAAYLTVRTDMPFKRPLTVLLAMPLVIPSYIGAFAFVSAFGPRGTVQDFLVPLGVESLPSIYGLAGTVLVLTLYTYPYVFLTTRAALKSMDTTLVDAARTLGLGRREAFRRVTLPQIRPAIAAGALLVALYALSDFGTPSVMRYSVFTSVIYSVYGDVLGGGRDLAAMLSLQLVVVTTVILAIESRVRGSGVTAESPNARATPLRLGRWRYVAVGACLFVAALAMAVPLGVLTNWLLVAGSPTNSALAFEFGYVTNSVAVAAAAALFAGLAALPIAYLAARSDRTLPSLFERASYVGYAVPGVVMGLALVYFGARYGGDLYRNGLILLPLLVFAYVVRFLPQAVGSSRASVEQVSGRLPEAARTLGRSPTEAFRDVTLPLVAPGVAAGAALVFLTTMKELPATLMLRPAGFDTLVTRVWTAYESGYVGQAALPAFVLLFVSALSMLLILRMEGYDVE</sequence>
<dbReference type="PROSITE" id="PS50928">
    <property type="entry name" value="ABC_TM1"/>
    <property type="match status" value="2"/>
</dbReference>
<feature type="domain" description="ABC transmembrane type-1" evidence="9">
    <location>
        <begin position="336"/>
        <end position="530"/>
    </location>
</feature>
<accession>A0ABD5ZSV2</accession>
<evidence type="ECO:0000256" key="6">
    <source>
        <dbReference type="ARBA" id="ARBA00022989"/>
    </source>
</evidence>
<evidence type="ECO:0000256" key="7">
    <source>
        <dbReference type="ARBA" id="ARBA00023136"/>
    </source>
</evidence>
<feature type="transmembrane region" description="Helical" evidence="8">
    <location>
        <begin position="20"/>
        <end position="42"/>
    </location>
</feature>
<gene>
    <name evidence="10" type="ORF">ACFQJ4_13345</name>
</gene>
<dbReference type="InterPro" id="IPR035906">
    <property type="entry name" value="MetI-like_sf"/>
</dbReference>
<dbReference type="Gene3D" id="1.10.3720.10">
    <property type="entry name" value="MetI-like"/>
    <property type="match status" value="2"/>
</dbReference>
<evidence type="ECO:0000259" key="9">
    <source>
        <dbReference type="PROSITE" id="PS50928"/>
    </source>
</evidence>
<keyword evidence="2 8" id="KW-0813">Transport</keyword>
<name>A0ABD5ZSV2_9EURY</name>
<proteinExistence type="inferred from homology"/>
<comment type="subcellular location">
    <subcellularLocation>
        <location evidence="1">Cell inner membrane</location>
        <topology evidence="1">Multi-pass membrane protein</topology>
    </subcellularLocation>
    <subcellularLocation>
        <location evidence="8">Cell membrane</location>
        <topology evidence="8">Multi-pass membrane protein</topology>
    </subcellularLocation>
</comment>
<feature type="transmembrane region" description="Helical" evidence="8">
    <location>
        <begin position="340"/>
        <end position="362"/>
    </location>
</feature>
<reference evidence="10 11" key="1">
    <citation type="journal article" date="2019" name="Int. J. Syst. Evol. Microbiol.">
        <title>The Global Catalogue of Microorganisms (GCM) 10K type strain sequencing project: providing services to taxonomists for standard genome sequencing and annotation.</title>
        <authorList>
            <consortium name="The Broad Institute Genomics Platform"/>
            <consortium name="The Broad Institute Genome Sequencing Center for Infectious Disease"/>
            <person name="Wu L."/>
            <person name="Ma J."/>
        </authorList>
    </citation>
    <scope>NUCLEOTIDE SEQUENCE [LARGE SCALE GENOMIC DNA]</scope>
    <source>
        <strain evidence="10 11">DT85</strain>
    </source>
</reference>
<dbReference type="GeneID" id="79268014"/>
<feature type="transmembrane region" description="Helical" evidence="8">
    <location>
        <begin position="508"/>
        <end position="531"/>
    </location>
</feature>
<evidence type="ECO:0000256" key="4">
    <source>
        <dbReference type="ARBA" id="ARBA00022519"/>
    </source>
</evidence>
<dbReference type="RefSeq" id="WP_276234457.1">
    <property type="nucleotide sequence ID" value="NZ_CP119802.1"/>
</dbReference>
<evidence type="ECO:0000256" key="5">
    <source>
        <dbReference type="ARBA" id="ARBA00022692"/>
    </source>
</evidence>
<dbReference type="PANTHER" id="PTHR43357">
    <property type="entry name" value="INNER MEMBRANE ABC TRANSPORTER PERMEASE PROTEIN YDCV"/>
    <property type="match status" value="1"/>
</dbReference>
<keyword evidence="7 8" id="KW-0472">Membrane</keyword>
<keyword evidence="3" id="KW-1003">Cell membrane</keyword>
<feature type="transmembrane region" description="Helical" evidence="8">
    <location>
        <begin position="402"/>
        <end position="422"/>
    </location>
</feature>
<protein>
    <submittedName>
        <fullName evidence="10">ABC transporter permease</fullName>
    </submittedName>
</protein>
<dbReference type="AlphaFoldDB" id="A0ABD5ZSV2"/>
<organism evidence="10 11">
    <name type="scientific">Halosegnis marinus</name>
    <dbReference type="NCBI Taxonomy" id="3034023"/>
    <lineage>
        <taxon>Archaea</taxon>
        <taxon>Methanobacteriati</taxon>
        <taxon>Methanobacteriota</taxon>
        <taxon>Stenosarchaea group</taxon>
        <taxon>Halobacteria</taxon>
        <taxon>Halobacteriales</taxon>
        <taxon>Natronomonadaceae</taxon>
        <taxon>Halosegnis</taxon>
    </lineage>
</organism>
<evidence type="ECO:0000256" key="3">
    <source>
        <dbReference type="ARBA" id="ARBA00022475"/>
    </source>
</evidence>
<feature type="transmembrane region" description="Helical" evidence="8">
    <location>
        <begin position="199"/>
        <end position="216"/>
    </location>
</feature>
<keyword evidence="11" id="KW-1185">Reference proteome</keyword>
<dbReference type="Proteomes" id="UP001596398">
    <property type="component" value="Unassembled WGS sequence"/>
</dbReference>
<dbReference type="GO" id="GO:0005886">
    <property type="term" value="C:plasma membrane"/>
    <property type="evidence" value="ECO:0007669"/>
    <property type="project" value="UniProtKB-SubCell"/>
</dbReference>
<dbReference type="SUPFAM" id="SSF161098">
    <property type="entry name" value="MetI-like"/>
    <property type="match status" value="2"/>
</dbReference>
<keyword evidence="4" id="KW-0997">Cell inner membrane</keyword>
<dbReference type="EMBL" id="JBHTAP010000001">
    <property type="protein sequence ID" value="MFC7236300.1"/>
    <property type="molecule type" value="Genomic_DNA"/>
</dbReference>
<evidence type="ECO:0000313" key="11">
    <source>
        <dbReference type="Proteomes" id="UP001596398"/>
    </source>
</evidence>
<evidence type="ECO:0000256" key="1">
    <source>
        <dbReference type="ARBA" id="ARBA00004429"/>
    </source>
</evidence>
<comment type="caution">
    <text evidence="10">The sequence shown here is derived from an EMBL/GenBank/DDBJ whole genome shotgun (WGS) entry which is preliminary data.</text>
</comment>
<keyword evidence="6 8" id="KW-1133">Transmembrane helix</keyword>
<feature type="transmembrane region" description="Helical" evidence="8">
    <location>
        <begin position="143"/>
        <end position="163"/>
    </location>
</feature>
<evidence type="ECO:0000256" key="8">
    <source>
        <dbReference type="RuleBase" id="RU363032"/>
    </source>
</evidence>
<dbReference type="CDD" id="cd06261">
    <property type="entry name" value="TM_PBP2"/>
    <property type="match status" value="2"/>
</dbReference>
<keyword evidence="5 8" id="KW-0812">Transmembrane</keyword>
<comment type="similarity">
    <text evidence="8">Belongs to the binding-protein-dependent transport system permease family.</text>
</comment>
<dbReference type="Pfam" id="PF00528">
    <property type="entry name" value="BPD_transp_1"/>
    <property type="match status" value="2"/>
</dbReference>
<feature type="transmembrane region" description="Helical" evidence="8">
    <location>
        <begin position="293"/>
        <end position="320"/>
    </location>
</feature>
<evidence type="ECO:0000313" key="10">
    <source>
        <dbReference type="EMBL" id="MFC7236300.1"/>
    </source>
</evidence>
<feature type="transmembrane region" description="Helical" evidence="8">
    <location>
        <begin position="374"/>
        <end position="396"/>
    </location>
</feature>
<dbReference type="PANTHER" id="PTHR43357:SF3">
    <property type="entry name" value="FE(3+)-TRANSPORT SYSTEM PERMEASE PROTEIN FBPB 2"/>
    <property type="match status" value="1"/>
</dbReference>